<dbReference type="Gene3D" id="3.30.70.270">
    <property type="match status" value="1"/>
</dbReference>
<dbReference type="Gene3D" id="2.40.70.10">
    <property type="entry name" value="Acid Proteases"/>
    <property type="match status" value="1"/>
</dbReference>
<comment type="caution">
    <text evidence="2">The sequence shown here is derived from an EMBL/GenBank/DDBJ whole genome shotgun (WGS) entry which is preliminary data.</text>
</comment>
<protein>
    <recommendedName>
        <fullName evidence="1">Retrotransposon gag domain-containing protein</fullName>
    </recommendedName>
</protein>
<dbReference type="SUPFAM" id="SSF56672">
    <property type="entry name" value="DNA/RNA polymerases"/>
    <property type="match status" value="1"/>
</dbReference>
<dbReference type="CDD" id="cd00303">
    <property type="entry name" value="retropepsin_like"/>
    <property type="match status" value="1"/>
</dbReference>
<accession>A0AA38T2T0</accession>
<dbReference type="InterPro" id="IPR021109">
    <property type="entry name" value="Peptidase_aspartic_dom_sf"/>
</dbReference>
<dbReference type="SUPFAM" id="SSF50630">
    <property type="entry name" value="Acid proteases"/>
    <property type="match status" value="1"/>
</dbReference>
<feature type="domain" description="Retrotransposon gag" evidence="1">
    <location>
        <begin position="36"/>
        <end position="117"/>
    </location>
</feature>
<dbReference type="CDD" id="cd01647">
    <property type="entry name" value="RT_LTR"/>
    <property type="match status" value="1"/>
</dbReference>
<dbReference type="Pfam" id="PF03732">
    <property type="entry name" value="Retrotrans_gag"/>
    <property type="match status" value="1"/>
</dbReference>
<gene>
    <name evidence="2" type="ORF">OSB04_019979</name>
</gene>
<dbReference type="EMBL" id="JARYMX010000005">
    <property type="protein sequence ID" value="KAJ9547436.1"/>
    <property type="molecule type" value="Genomic_DNA"/>
</dbReference>
<proteinExistence type="predicted"/>
<dbReference type="PANTHER" id="PTHR15503:SF22">
    <property type="entry name" value="TRANSPOSON TY3-I GAG POLYPROTEIN"/>
    <property type="match status" value="1"/>
</dbReference>
<evidence type="ECO:0000259" key="1">
    <source>
        <dbReference type="Pfam" id="PF03732"/>
    </source>
</evidence>
<dbReference type="Pfam" id="PF08284">
    <property type="entry name" value="RVP_2"/>
    <property type="match status" value="1"/>
</dbReference>
<dbReference type="InterPro" id="IPR043502">
    <property type="entry name" value="DNA/RNA_pol_sf"/>
</dbReference>
<reference evidence="2" key="1">
    <citation type="submission" date="2023-03" db="EMBL/GenBank/DDBJ databases">
        <title>Chromosome-scale reference genome and RAD-based genetic map of yellow starthistle (Centaurea solstitialis) reveal putative structural variation and QTLs associated with invader traits.</title>
        <authorList>
            <person name="Reatini B."/>
            <person name="Cang F.A."/>
            <person name="Jiang Q."/>
            <person name="Mckibben M.T.W."/>
            <person name="Barker M.S."/>
            <person name="Rieseberg L.H."/>
            <person name="Dlugosch K.M."/>
        </authorList>
    </citation>
    <scope>NUCLEOTIDE SEQUENCE</scope>
    <source>
        <strain evidence="2">CAN-66</strain>
        <tissue evidence="2">Leaf</tissue>
    </source>
</reference>
<evidence type="ECO:0000313" key="2">
    <source>
        <dbReference type="EMBL" id="KAJ9547436.1"/>
    </source>
</evidence>
<dbReference type="InterPro" id="IPR043128">
    <property type="entry name" value="Rev_trsase/Diguanyl_cyclase"/>
</dbReference>
<name>A0AA38T2T0_9ASTR</name>
<sequence length="510" mass="58138">MLLFNGEDVYGWVYQVERFFDVQGLVTSGERLREAMLSLEGPALSWYRRSENRESFCNWEELKRSLLSRFQSSQEGSLHNQTGTAREYVTLFEKMAAQLPRLPKEVLDEVFVKGLKPELRTVVRAHQPPGLCQAMELALVIMKVDHPGESSRARGLPLSPNKRAKGLCYRCDRKFTPGHRCPDKSLHVLLVPEEPDDEDEVLDKEEEHIHLDHVEVSAQSVMGITTPHTMKLRGSIHGFEVIVLIDSGATHNFVSVKLYWGTRETEVKLGNARFTKSVGICRGLGIHILWLVVMNDFYPLELGSADVILGIKWLRELGDTRVNWRTLTMSFQHAGKRVTLYGEPGLHRGETSLQALVRKRLEIDKGYILTLAHVGELNMQDSHVHPALDKILTEFSDVFSMPAARDHSEACTELVNVRPYRYPQLQKDEIERLVGEMVTGRIIRPSTSPYSSPVLLVKKKDGSWRFYVDYQALNKSTVLDKFPIPIIDELQDELHGATVFSKLDLKSRYH</sequence>
<dbReference type="Gene3D" id="3.10.10.10">
    <property type="entry name" value="HIV Type 1 Reverse Transcriptase, subunit A, domain 1"/>
    <property type="match status" value="1"/>
</dbReference>
<dbReference type="AlphaFoldDB" id="A0AA38T2T0"/>
<dbReference type="InterPro" id="IPR005162">
    <property type="entry name" value="Retrotrans_gag_dom"/>
</dbReference>
<dbReference type="Proteomes" id="UP001172457">
    <property type="component" value="Chromosome 5"/>
</dbReference>
<dbReference type="PANTHER" id="PTHR15503">
    <property type="entry name" value="LDOC1 RELATED"/>
    <property type="match status" value="1"/>
</dbReference>
<organism evidence="2 3">
    <name type="scientific">Centaurea solstitialis</name>
    <name type="common">yellow star-thistle</name>
    <dbReference type="NCBI Taxonomy" id="347529"/>
    <lineage>
        <taxon>Eukaryota</taxon>
        <taxon>Viridiplantae</taxon>
        <taxon>Streptophyta</taxon>
        <taxon>Embryophyta</taxon>
        <taxon>Tracheophyta</taxon>
        <taxon>Spermatophyta</taxon>
        <taxon>Magnoliopsida</taxon>
        <taxon>eudicotyledons</taxon>
        <taxon>Gunneridae</taxon>
        <taxon>Pentapetalae</taxon>
        <taxon>asterids</taxon>
        <taxon>campanulids</taxon>
        <taxon>Asterales</taxon>
        <taxon>Asteraceae</taxon>
        <taxon>Carduoideae</taxon>
        <taxon>Cardueae</taxon>
        <taxon>Centaureinae</taxon>
        <taxon>Centaurea</taxon>
    </lineage>
</organism>
<dbReference type="InterPro" id="IPR032567">
    <property type="entry name" value="RTL1-rel"/>
</dbReference>
<keyword evidence="3" id="KW-1185">Reference proteome</keyword>
<evidence type="ECO:0000313" key="3">
    <source>
        <dbReference type="Proteomes" id="UP001172457"/>
    </source>
</evidence>